<feature type="chain" id="PRO_5015438185" evidence="1">
    <location>
        <begin position="21"/>
        <end position="131"/>
    </location>
</feature>
<evidence type="ECO:0000313" key="4">
    <source>
        <dbReference type="Proteomes" id="UP000243859"/>
    </source>
</evidence>
<keyword evidence="1" id="KW-0732">Signal</keyword>
<dbReference type="InterPro" id="IPR019223">
    <property type="entry name" value="DUF2147"/>
</dbReference>
<dbReference type="Pfam" id="PF09917">
    <property type="entry name" value="DUF2147"/>
    <property type="match status" value="1"/>
</dbReference>
<organism evidence="3 4">
    <name type="scientific">Rhodovulum imhoffii</name>
    <dbReference type="NCBI Taxonomy" id="365340"/>
    <lineage>
        <taxon>Bacteria</taxon>
        <taxon>Pseudomonadati</taxon>
        <taxon>Pseudomonadota</taxon>
        <taxon>Alphaproteobacteria</taxon>
        <taxon>Rhodobacterales</taxon>
        <taxon>Paracoccaceae</taxon>
        <taxon>Rhodovulum</taxon>
    </lineage>
</organism>
<feature type="signal peptide" evidence="1">
    <location>
        <begin position="1"/>
        <end position="20"/>
    </location>
</feature>
<evidence type="ECO:0000313" key="3">
    <source>
        <dbReference type="EMBL" id="PTN01726.1"/>
    </source>
</evidence>
<accession>A0A2T5BR51</accession>
<protein>
    <submittedName>
        <fullName evidence="3">Uncharacterized protein (DUF2147 family)</fullName>
    </submittedName>
</protein>
<feature type="domain" description="DUF2147" evidence="2">
    <location>
        <begin position="26"/>
        <end position="128"/>
    </location>
</feature>
<dbReference type="Proteomes" id="UP000243859">
    <property type="component" value="Unassembled WGS sequence"/>
</dbReference>
<comment type="caution">
    <text evidence="3">The sequence shown here is derived from an EMBL/GenBank/DDBJ whole genome shotgun (WGS) entry which is preliminary data.</text>
</comment>
<dbReference type="PANTHER" id="PTHR36919:SF2">
    <property type="entry name" value="BLL6627 PROTEIN"/>
    <property type="match status" value="1"/>
</dbReference>
<dbReference type="EMBL" id="QAAA01000010">
    <property type="protein sequence ID" value="PTN01726.1"/>
    <property type="molecule type" value="Genomic_DNA"/>
</dbReference>
<dbReference type="AlphaFoldDB" id="A0A2T5BR51"/>
<evidence type="ECO:0000256" key="1">
    <source>
        <dbReference type="SAM" id="SignalP"/>
    </source>
</evidence>
<dbReference type="RefSeq" id="WP_107892706.1">
    <property type="nucleotide sequence ID" value="NZ_NHSI01000059.1"/>
</dbReference>
<keyword evidence="4" id="KW-1185">Reference proteome</keyword>
<reference evidence="3 4" key="1">
    <citation type="submission" date="2018-04" db="EMBL/GenBank/DDBJ databases">
        <title>Genomic Encyclopedia of Archaeal and Bacterial Type Strains, Phase II (KMG-II): from individual species to whole genera.</title>
        <authorList>
            <person name="Goeker M."/>
        </authorList>
    </citation>
    <scope>NUCLEOTIDE SEQUENCE [LARGE SCALE GENOMIC DNA]</scope>
    <source>
        <strain evidence="3 4">DSM 18064</strain>
    </source>
</reference>
<dbReference type="PANTHER" id="PTHR36919">
    <property type="entry name" value="BLR1215 PROTEIN"/>
    <property type="match status" value="1"/>
</dbReference>
<gene>
    <name evidence="3" type="ORF">C8N32_1107</name>
</gene>
<dbReference type="OrthoDB" id="9811671at2"/>
<proteinExistence type="predicted"/>
<dbReference type="Gene3D" id="2.40.128.520">
    <property type="match status" value="1"/>
</dbReference>
<name>A0A2T5BR51_9RHOB</name>
<evidence type="ECO:0000259" key="2">
    <source>
        <dbReference type="Pfam" id="PF09917"/>
    </source>
</evidence>
<sequence length="131" mass="14322">MRHITLAAALAFGLAGMAQAGDPVEGTWQTRPDDNGNFGHVEIRPCGDRFCGTLVRAYDSKGQRIQTGNVGKRIVWDMAPMSDGTYGKGKVWAPDRNKTYNSKMQLRGNVLSVSGCVFGICRDGGSWRRVE</sequence>